<organism evidence="2 3">
    <name type="scientific">Serratia marcescens</name>
    <dbReference type="NCBI Taxonomy" id="615"/>
    <lineage>
        <taxon>Bacteria</taxon>
        <taxon>Pseudomonadati</taxon>
        <taxon>Pseudomonadota</taxon>
        <taxon>Gammaproteobacteria</taxon>
        <taxon>Enterobacterales</taxon>
        <taxon>Yersiniaceae</taxon>
        <taxon>Serratia</taxon>
    </lineage>
</organism>
<protein>
    <recommendedName>
        <fullName evidence="1">Phage tail protein C-terminal domain-containing protein</fullName>
    </recommendedName>
</protein>
<dbReference type="Pfam" id="PF25670">
    <property type="entry name" value="Phage_tail_C_2"/>
    <property type="match status" value="1"/>
</dbReference>
<evidence type="ECO:0000313" key="3">
    <source>
        <dbReference type="Proteomes" id="UP000185770"/>
    </source>
</evidence>
<evidence type="ECO:0000259" key="1">
    <source>
        <dbReference type="Pfam" id="PF25670"/>
    </source>
</evidence>
<dbReference type="Proteomes" id="UP000185770">
    <property type="component" value="Unassembled WGS sequence"/>
</dbReference>
<reference evidence="2 3" key="1">
    <citation type="submission" date="2016-09" db="EMBL/GenBank/DDBJ databases">
        <title>Serratia marcescens MSU-97 and epiphytic antimycotic-producing bacteria.</title>
        <authorList>
            <person name="Matilla M.A."/>
        </authorList>
    </citation>
    <scope>NUCLEOTIDE SEQUENCE [LARGE SCALE GENOMIC DNA]</scope>
    <source>
        <strain evidence="2 3">MSU-97</strain>
    </source>
</reference>
<evidence type="ECO:0000313" key="2">
    <source>
        <dbReference type="EMBL" id="OKB67079.1"/>
    </source>
</evidence>
<sequence>MLDVIPMEDYKWQTERPEGYKSYAIKNTYSDYNVTVDANGFLKAASPIARLSAAPEHMQADYLGGGFAQAGCVAVNGEAAGVSAERISTGVYQLNGSLGLAEEGWTIEVPQDVNGNRLCFVETATDSDGVITVKVSKRRFDIDTAAIVAGEAMDIPEGRWIDLRLAMPVCGETEALPPETDAVS</sequence>
<proteinExistence type="predicted"/>
<dbReference type="AlphaFoldDB" id="A0A1Q4P1S5"/>
<comment type="caution">
    <text evidence="2">The sequence shown here is derived from an EMBL/GenBank/DDBJ whole genome shotgun (WGS) entry which is preliminary data.</text>
</comment>
<name>A0A1Q4P1S5_SERMA</name>
<accession>A0A1Q4P1S5</accession>
<feature type="domain" description="Phage tail protein C-terminal" evidence="1">
    <location>
        <begin position="33"/>
        <end position="168"/>
    </location>
</feature>
<gene>
    <name evidence="2" type="ORF">BHU62_08465</name>
</gene>
<dbReference type="InterPro" id="IPR058008">
    <property type="entry name" value="Gp26_C"/>
</dbReference>
<dbReference type="EMBL" id="MJAO01000007">
    <property type="protein sequence ID" value="OKB67079.1"/>
    <property type="molecule type" value="Genomic_DNA"/>
</dbReference>